<keyword evidence="2" id="KW-1185">Reference proteome</keyword>
<dbReference type="Proteomes" id="UP000828941">
    <property type="component" value="Chromosome 14"/>
</dbReference>
<evidence type="ECO:0000313" key="2">
    <source>
        <dbReference type="Proteomes" id="UP000828941"/>
    </source>
</evidence>
<evidence type="ECO:0000313" key="1">
    <source>
        <dbReference type="EMBL" id="KAI4295839.1"/>
    </source>
</evidence>
<protein>
    <submittedName>
        <fullName evidence="1">Uncharacterized protein</fullName>
    </submittedName>
</protein>
<comment type="caution">
    <text evidence="1">The sequence shown here is derived from an EMBL/GenBank/DDBJ whole genome shotgun (WGS) entry which is preliminary data.</text>
</comment>
<accession>A0ACB9KF75</accession>
<reference evidence="1 2" key="1">
    <citation type="journal article" date="2022" name="DNA Res.">
        <title>Chromosomal-level genome assembly of the orchid tree Bauhinia variegata (Leguminosae; Cercidoideae) supports the allotetraploid origin hypothesis of Bauhinia.</title>
        <authorList>
            <person name="Zhong Y."/>
            <person name="Chen Y."/>
            <person name="Zheng D."/>
            <person name="Pang J."/>
            <person name="Liu Y."/>
            <person name="Luo S."/>
            <person name="Meng S."/>
            <person name="Qian L."/>
            <person name="Wei D."/>
            <person name="Dai S."/>
            <person name="Zhou R."/>
        </authorList>
    </citation>
    <scope>NUCLEOTIDE SEQUENCE [LARGE SCALE GENOMIC DNA]</scope>
    <source>
        <strain evidence="1">BV-YZ2020</strain>
    </source>
</reference>
<dbReference type="EMBL" id="CM039439">
    <property type="protein sequence ID" value="KAI4295839.1"/>
    <property type="molecule type" value="Genomic_DNA"/>
</dbReference>
<gene>
    <name evidence="1" type="ORF">L6164_035840</name>
</gene>
<proteinExistence type="predicted"/>
<sequence length="413" mass="46779">MRSSDLFLLFLAVFPLSMHYSCSLIHSAKIEGAQALYNCSSNNTFTPNSIYHDNVKTLMSWFSSNASTRTTGFYSTTVAGKNISDTVYGLFWCGYGDAVPRNCHECVINATKWMTSFCAISKEAIIWQEWCFMRYSNHYFLSTMEESPQISLLNNQDYIGQVGLFNSKIWDLMNDLRTEATNALVGSSRYAYKGVNIEQDKEIYGSAWCIPYLSTENCSWCLSDAIATIPTSCCRGKTGGRVFFPSCGVRFELYPFSQPVASTSSDGNEVDTLLESLRFNFGYIESATNKFAEGNRIGKGGYGEVYKAWTKWKDEIPLELLDSSLEEPYSEYEVTRCIQISLLCVQEDPNDRPTMATVVSYLNNPSADLPLPHEPRSLHRKTEDNRPYKDVNTVIESNYESINEMTVSNFYPR</sequence>
<name>A0ACB9KF75_BAUVA</name>
<organism evidence="1 2">
    <name type="scientific">Bauhinia variegata</name>
    <name type="common">Purple orchid tree</name>
    <name type="synonym">Phanera variegata</name>
    <dbReference type="NCBI Taxonomy" id="167791"/>
    <lineage>
        <taxon>Eukaryota</taxon>
        <taxon>Viridiplantae</taxon>
        <taxon>Streptophyta</taxon>
        <taxon>Embryophyta</taxon>
        <taxon>Tracheophyta</taxon>
        <taxon>Spermatophyta</taxon>
        <taxon>Magnoliopsida</taxon>
        <taxon>eudicotyledons</taxon>
        <taxon>Gunneridae</taxon>
        <taxon>Pentapetalae</taxon>
        <taxon>rosids</taxon>
        <taxon>fabids</taxon>
        <taxon>Fabales</taxon>
        <taxon>Fabaceae</taxon>
        <taxon>Cercidoideae</taxon>
        <taxon>Cercideae</taxon>
        <taxon>Bauhiniinae</taxon>
        <taxon>Bauhinia</taxon>
    </lineage>
</organism>